<dbReference type="InterPro" id="IPR022441">
    <property type="entry name" value="Para_beta_helix_rpt-2"/>
</dbReference>
<proteinExistence type="predicted"/>
<keyword evidence="3" id="KW-1185">Reference proteome</keyword>
<dbReference type="PANTHER" id="PTHR36453">
    <property type="entry name" value="SECRETED PROTEIN-RELATED"/>
    <property type="match status" value="1"/>
</dbReference>
<feature type="domain" description="Right handed beta helix" evidence="1">
    <location>
        <begin position="282"/>
        <end position="448"/>
    </location>
</feature>
<sequence>MQNNIESKRALTPTQRILYACLIFLSITLGYSSAHKKDAVEVSLSYYEKELLPQRSAQRPEKFGHTIDESKAVNIFYVDCNDPFASDQNAGTTDSPFRTIASAVHFVNEQRIPARIIIRPGTYQENIVLAGDSSGKDPVLIIEAEKKGTVFISGSVAQKGWEKENKEKYYSAGWPYKWGFSRLEYEYKLKYTQLGRRKEIVTLNDTLLTQKLSLSELDAGSFFIDEQLGKIYLNPPERIEINKADVEAGVITKLFEIKQRANFILRGITIQHAMGSMHEVALRLANVSNFLIEDCTVFQNGTIGILLVLAVNGTLRRVSSIQNGGNGMDMYIAQSILVEDSEFSFNCWRSHQAQVWHYFPAGAKLCHTRNIELRRNTFIGNLARGFWVDINGEFNTFKENLVMDNTDFGVFIETSHGPTRIENNRITGNRYGIMIAESWLTELTGNTIFQNRMSQIGVRAIDNRTQQDIKNREFFYAQETRGEHLIFRYLPMKLTMNNNILFSDNKEDALYRHGVAMGTDFGEHIKTYRGNNNILYHTKKEKAFLPEPVYADLTLEQWQKKTGQDKHSQWKNPEIYYVTIQHKGNNILIDSHNSKSAVTTVALYGAKMKNSSRKDPYFVGWNTVQEVATRNSWPYTFALPPETAEGHWMFFAKVYTADNQVLHSRRISVER</sequence>
<dbReference type="PANTHER" id="PTHR36453:SF1">
    <property type="entry name" value="RIGHT HANDED BETA HELIX DOMAIN-CONTAINING PROTEIN"/>
    <property type="match status" value="1"/>
</dbReference>
<evidence type="ECO:0000313" key="2">
    <source>
        <dbReference type="EMBL" id="RWX46130.1"/>
    </source>
</evidence>
<evidence type="ECO:0000259" key="1">
    <source>
        <dbReference type="Pfam" id="PF13229"/>
    </source>
</evidence>
<dbReference type="InterPro" id="IPR006626">
    <property type="entry name" value="PbH1"/>
</dbReference>
<dbReference type="NCBIfam" id="TIGR03804">
    <property type="entry name" value="para_beta_helix"/>
    <property type="match status" value="1"/>
</dbReference>
<dbReference type="InterPro" id="IPR011050">
    <property type="entry name" value="Pectin_lyase_fold/virulence"/>
</dbReference>
<comment type="caution">
    <text evidence="2">The sequence shown here is derived from an EMBL/GenBank/DDBJ whole genome shotgun (WGS) entry which is preliminary data.</text>
</comment>
<dbReference type="EMBL" id="MTKO01000069">
    <property type="protein sequence ID" value="RWX46130.1"/>
    <property type="molecule type" value="Genomic_DNA"/>
</dbReference>
<dbReference type="AlphaFoldDB" id="A0A444IZI1"/>
<dbReference type="InterPro" id="IPR012334">
    <property type="entry name" value="Pectin_lyas_fold"/>
</dbReference>
<evidence type="ECO:0000313" key="3">
    <source>
        <dbReference type="Proteomes" id="UP000287853"/>
    </source>
</evidence>
<name>A0A444IZI1_9BACT</name>
<reference evidence="2 3" key="1">
    <citation type="submission" date="2017-01" db="EMBL/GenBank/DDBJ databases">
        <title>The cable genome- insights into the physiology and evolution of filamentous bacteria capable of sulfide oxidation via long distance electron transfer.</title>
        <authorList>
            <person name="Schreiber L."/>
            <person name="Bjerg J.T."/>
            <person name="Boggild A."/>
            <person name="Van De Vossenberg J."/>
            <person name="Meysman F."/>
            <person name="Nielsen L.P."/>
            <person name="Schramm A."/>
            <person name="Kjeldsen K.U."/>
        </authorList>
    </citation>
    <scope>NUCLEOTIDE SEQUENCE [LARGE SCALE GENOMIC DNA]</scope>
    <source>
        <strain evidence="2">MCF</strain>
    </source>
</reference>
<dbReference type="SUPFAM" id="SSF51126">
    <property type="entry name" value="Pectin lyase-like"/>
    <property type="match status" value="1"/>
</dbReference>
<dbReference type="Proteomes" id="UP000287853">
    <property type="component" value="Unassembled WGS sequence"/>
</dbReference>
<dbReference type="Pfam" id="PF13229">
    <property type="entry name" value="Beta_helix"/>
    <property type="match status" value="1"/>
</dbReference>
<dbReference type="Gene3D" id="2.160.20.10">
    <property type="entry name" value="Single-stranded right-handed beta-helix, Pectin lyase-like"/>
    <property type="match status" value="2"/>
</dbReference>
<dbReference type="InterPro" id="IPR039448">
    <property type="entry name" value="Beta_helix"/>
</dbReference>
<dbReference type="SMART" id="SM00710">
    <property type="entry name" value="PbH1"/>
    <property type="match status" value="5"/>
</dbReference>
<protein>
    <submittedName>
        <fullName evidence="2">Parallel beta-helix repeat (Two copies)</fullName>
    </submittedName>
</protein>
<accession>A0A444IZI1</accession>
<organism evidence="2 3">
    <name type="scientific">Candidatus Electrothrix aarhusensis</name>
    <dbReference type="NCBI Taxonomy" id="1859131"/>
    <lineage>
        <taxon>Bacteria</taxon>
        <taxon>Pseudomonadati</taxon>
        <taxon>Thermodesulfobacteriota</taxon>
        <taxon>Desulfobulbia</taxon>
        <taxon>Desulfobulbales</taxon>
        <taxon>Desulfobulbaceae</taxon>
        <taxon>Candidatus Electrothrix</taxon>
    </lineage>
</organism>
<gene>
    <name evidence="2" type="ORF">H206_00422</name>
</gene>